<dbReference type="KEGG" id="plyc:GXP70_18190"/>
<dbReference type="EMBL" id="CP048209">
    <property type="protein sequence ID" value="QHT61713.1"/>
    <property type="molecule type" value="Genomic_DNA"/>
</dbReference>
<gene>
    <name evidence="1" type="ORF">GXP70_18190</name>
</gene>
<dbReference type="RefSeq" id="WP_162358152.1">
    <property type="nucleotide sequence ID" value="NZ_CP048209.1"/>
</dbReference>
<evidence type="ECO:0000313" key="1">
    <source>
        <dbReference type="EMBL" id="QHT61713.1"/>
    </source>
</evidence>
<protein>
    <submittedName>
        <fullName evidence="1">Uncharacterized protein</fullName>
    </submittedName>
</protein>
<evidence type="ECO:0000313" key="2">
    <source>
        <dbReference type="Proteomes" id="UP000476064"/>
    </source>
</evidence>
<dbReference type="AlphaFoldDB" id="A0A6C0G1E6"/>
<name>A0A6C0G1E6_9BACL</name>
<reference evidence="1 2" key="1">
    <citation type="submission" date="2020-01" db="EMBL/GenBank/DDBJ databases">
        <title>Paenibacillus sp. nov., isolated from tomato rhizosphere.</title>
        <authorList>
            <person name="Weon H.-Y."/>
            <person name="Lee S.A."/>
        </authorList>
    </citation>
    <scope>NUCLEOTIDE SEQUENCE [LARGE SCALE GENOMIC DNA]</scope>
    <source>
        <strain evidence="1 2">12200R-189</strain>
    </source>
</reference>
<accession>A0A6C0G1E6</accession>
<keyword evidence="2" id="KW-1185">Reference proteome</keyword>
<organism evidence="1 2">
    <name type="scientific">Paenibacillus lycopersici</name>
    <dbReference type="NCBI Taxonomy" id="2704462"/>
    <lineage>
        <taxon>Bacteria</taxon>
        <taxon>Bacillati</taxon>
        <taxon>Bacillota</taxon>
        <taxon>Bacilli</taxon>
        <taxon>Bacillales</taxon>
        <taxon>Paenibacillaceae</taxon>
        <taxon>Paenibacillus</taxon>
    </lineage>
</organism>
<proteinExistence type="predicted"/>
<dbReference type="Proteomes" id="UP000476064">
    <property type="component" value="Chromosome"/>
</dbReference>
<sequence>MEKELKAHILRMTENANWAVRALPNMLEKGIRVLNSEEAQSAIKEKGRDSVIHHVAFKLVDEYY</sequence>